<feature type="domain" description="RRM" evidence="7">
    <location>
        <begin position="284"/>
        <end position="363"/>
    </location>
</feature>
<protein>
    <recommendedName>
        <fullName evidence="4">Protein alan shepard</fullName>
    </recommendedName>
</protein>
<reference evidence="9" key="1">
    <citation type="submission" date="2025-08" db="UniProtKB">
        <authorList>
            <consortium name="RefSeq"/>
        </authorList>
    </citation>
    <scope>IDENTIFICATION</scope>
    <source>
        <tissue evidence="9">Whole body</tissue>
    </source>
</reference>
<evidence type="ECO:0000256" key="5">
    <source>
        <dbReference type="PROSITE-ProRule" id="PRU00176"/>
    </source>
</evidence>
<dbReference type="RefSeq" id="XP_025409117.1">
    <property type="nucleotide sequence ID" value="XM_025553332.1"/>
</dbReference>
<feature type="region of interest" description="Disordered" evidence="6">
    <location>
        <begin position="69"/>
        <end position="190"/>
    </location>
</feature>
<feature type="compositionally biased region" description="Low complexity" evidence="6">
    <location>
        <begin position="126"/>
        <end position="182"/>
    </location>
</feature>
<evidence type="ECO:0000259" key="7">
    <source>
        <dbReference type="PROSITE" id="PS50102"/>
    </source>
</evidence>
<dbReference type="SMART" id="SM00360">
    <property type="entry name" value="RRM"/>
    <property type="match status" value="2"/>
</dbReference>
<dbReference type="SUPFAM" id="SSF54928">
    <property type="entry name" value="RNA-binding domain, RBD"/>
    <property type="match status" value="2"/>
</dbReference>
<keyword evidence="2 5" id="KW-0694">RNA-binding</keyword>
<keyword evidence="1" id="KW-0677">Repeat</keyword>
<evidence type="ECO:0000256" key="4">
    <source>
        <dbReference type="ARBA" id="ARBA00039536"/>
    </source>
</evidence>
<dbReference type="Pfam" id="PF00076">
    <property type="entry name" value="RRM_1"/>
    <property type="match status" value="2"/>
</dbReference>
<organism evidence="8 9">
    <name type="scientific">Sipha flava</name>
    <name type="common">yellow sugarcane aphid</name>
    <dbReference type="NCBI Taxonomy" id="143950"/>
    <lineage>
        <taxon>Eukaryota</taxon>
        <taxon>Metazoa</taxon>
        <taxon>Ecdysozoa</taxon>
        <taxon>Arthropoda</taxon>
        <taxon>Hexapoda</taxon>
        <taxon>Insecta</taxon>
        <taxon>Pterygota</taxon>
        <taxon>Neoptera</taxon>
        <taxon>Paraneoptera</taxon>
        <taxon>Hemiptera</taxon>
        <taxon>Sternorrhyncha</taxon>
        <taxon>Aphidomorpha</taxon>
        <taxon>Aphidoidea</taxon>
        <taxon>Aphididae</taxon>
        <taxon>Sipha</taxon>
    </lineage>
</organism>
<name>A0A8B8FF57_9HEMI</name>
<dbReference type="OrthoDB" id="271725at2759"/>
<dbReference type="GO" id="GO:0003723">
    <property type="term" value="F:RNA binding"/>
    <property type="evidence" value="ECO:0007669"/>
    <property type="project" value="UniProtKB-UniRule"/>
</dbReference>
<evidence type="ECO:0000313" key="8">
    <source>
        <dbReference type="Proteomes" id="UP000694846"/>
    </source>
</evidence>
<dbReference type="GeneID" id="112682659"/>
<evidence type="ECO:0000256" key="2">
    <source>
        <dbReference type="ARBA" id="ARBA00022884"/>
    </source>
</evidence>
<feature type="domain" description="RRM" evidence="7">
    <location>
        <begin position="196"/>
        <end position="272"/>
    </location>
</feature>
<gene>
    <name evidence="9" type="primary">LOC112682659</name>
</gene>
<proteinExistence type="predicted"/>
<sequence length="537" mass="57847">MQVATVMHPMQHAGGVATYYATPRPTHPHYSSVNFHDYSASYSKRTQLASGYNTTGGNQVLNNTNFGGKSGTVPGHHSGPPGMTGNYASGAPTQYHHRATTGWNSAPLPTQQYRYGTGPVTQTTMSPYTSYNPNPTTYTNNSNNRIPTASSPANTNSSSSSNTNGGTSLQSSNQPTTSSPSSECQSAAPTQQLSKTNLYIRGLNQNTTDKDLVTMCSQYGNIVSTKAILDKNTNKCYGFVDFESGSFADAAVKGLQAKGVQAQMAKVGIPVQRRAATQQEQDPTNLYIANLPPNFKENDLDTLLSKFGQVVSTRILRDTNMVSKGVGFARMDSKEKCEQIIQMFNGNPLPGSKEPLLVKFADSGQKKRNTSYRSDSRLWRESEGSHVGYDGTHNGLTGTGGSHVIPATLAQYVGRHYTTQALPAHGYSIPASSWLPQYVMQPAPPHHLAQIETPVCCQMIQPADPGSVQYGSVIPQLATHMSALQLGNGSYMASPHPGYPYFTSSAPNIIHTVPIPAEEHPSTTASPDDSYQHFSHK</sequence>
<dbReference type="InterPro" id="IPR002343">
    <property type="entry name" value="Hud_Sxl_RNA"/>
</dbReference>
<dbReference type="GO" id="GO:1990904">
    <property type="term" value="C:ribonucleoprotein complex"/>
    <property type="evidence" value="ECO:0007669"/>
    <property type="project" value="InterPro"/>
</dbReference>
<dbReference type="CDD" id="cd12244">
    <property type="entry name" value="RRM2_MSSP"/>
    <property type="match status" value="1"/>
</dbReference>
<dbReference type="InterPro" id="IPR035979">
    <property type="entry name" value="RBD_domain_sf"/>
</dbReference>
<accession>A0A8B8FF57</accession>
<evidence type="ECO:0000256" key="1">
    <source>
        <dbReference type="ARBA" id="ARBA00022737"/>
    </source>
</evidence>
<dbReference type="Proteomes" id="UP000694846">
    <property type="component" value="Unplaced"/>
</dbReference>
<dbReference type="FunFam" id="3.30.70.330:FF:000169">
    <property type="entry name" value="protein alan shepard isoform X4"/>
    <property type="match status" value="1"/>
</dbReference>
<dbReference type="PROSITE" id="PS50102">
    <property type="entry name" value="RRM"/>
    <property type="match status" value="2"/>
</dbReference>
<evidence type="ECO:0000256" key="6">
    <source>
        <dbReference type="SAM" id="MobiDB-lite"/>
    </source>
</evidence>
<evidence type="ECO:0000313" key="9">
    <source>
        <dbReference type="RefSeq" id="XP_025409117.1"/>
    </source>
</evidence>
<dbReference type="CTD" id="38605"/>
<feature type="region of interest" description="Disordered" evidence="6">
    <location>
        <begin position="518"/>
        <end position="537"/>
    </location>
</feature>
<feature type="compositionally biased region" description="Polar residues" evidence="6">
    <location>
        <begin position="522"/>
        <end position="537"/>
    </location>
</feature>
<feature type="compositionally biased region" description="Polar residues" evidence="6">
    <location>
        <begin position="101"/>
        <end position="125"/>
    </location>
</feature>
<dbReference type="PRINTS" id="PR00961">
    <property type="entry name" value="HUDSXLRNA"/>
</dbReference>
<keyword evidence="8" id="KW-1185">Reference proteome</keyword>
<evidence type="ECO:0000256" key="3">
    <source>
        <dbReference type="ARBA" id="ARBA00037469"/>
    </source>
</evidence>
<dbReference type="InterPro" id="IPR000504">
    <property type="entry name" value="RRM_dom"/>
</dbReference>
<dbReference type="AlphaFoldDB" id="A0A8B8FF57"/>
<dbReference type="InterPro" id="IPR012677">
    <property type="entry name" value="Nucleotide-bd_a/b_plait_sf"/>
</dbReference>
<comment type="function">
    <text evidence="3">Has a role in the perception of gravity.</text>
</comment>
<dbReference type="Gene3D" id="3.30.70.330">
    <property type="match status" value="2"/>
</dbReference>
<dbReference type="PANTHER" id="PTHR24012">
    <property type="entry name" value="RNA BINDING PROTEIN"/>
    <property type="match status" value="1"/>
</dbReference>